<dbReference type="Proteomes" id="UP000054270">
    <property type="component" value="Unassembled WGS sequence"/>
</dbReference>
<evidence type="ECO:0000313" key="1">
    <source>
        <dbReference type="EMBL" id="KJA29500.1"/>
    </source>
</evidence>
<reference evidence="2" key="1">
    <citation type="submission" date="2014-04" db="EMBL/GenBank/DDBJ databases">
        <title>Evolutionary Origins and Diversification of the Mycorrhizal Mutualists.</title>
        <authorList>
            <consortium name="DOE Joint Genome Institute"/>
            <consortium name="Mycorrhizal Genomics Consortium"/>
            <person name="Kohler A."/>
            <person name="Kuo A."/>
            <person name="Nagy L.G."/>
            <person name="Floudas D."/>
            <person name="Copeland A."/>
            <person name="Barry K.W."/>
            <person name="Cichocki N."/>
            <person name="Veneault-Fourrey C."/>
            <person name="LaButti K."/>
            <person name="Lindquist E.A."/>
            <person name="Lipzen A."/>
            <person name="Lundell T."/>
            <person name="Morin E."/>
            <person name="Murat C."/>
            <person name="Riley R."/>
            <person name="Ohm R."/>
            <person name="Sun H."/>
            <person name="Tunlid A."/>
            <person name="Henrissat B."/>
            <person name="Grigoriev I.V."/>
            <person name="Hibbett D.S."/>
            <person name="Martin F."/>
        </authorList>
    </citation>
    <scope>NUCLEOTIDE SEQUENCE [LARGE SCALE GENOMIC DNA]</scope>
    <source>
        <strain evidence="2">FD-334 SS-4</strain>
    </source>
</reference>
<dbReference type="EMBL" id="KN817519">
    <property type="protein sequence ID" value="KJA29500.1"/>
    <property type="molecule type" value="Genomic_DNA"/>
</dbReference>
<dbReference type="AlphaFoldDB" id="A0A0D2QD02"/>
<evidence type="ECO:0000313" key="2">
    <source>
        <dbReference type="Proteomes" id="UP000054270"/>
    </source>
</evidence>
<name>A0A0D2QD02_HYPSF</name>
<organism evidence="1 2">
    <name type="scientific">Hypholoma sublateritium (strain FD-334 SS-4)</name>
    <dbReference type="NCBI Taxonomy" id="945553"/>
    <lineage>
        <taxon>Eukaryota</taxon>
        <taxon>Fungi</taxon>
        <taxon>Dikarya</taxon>
        <taxon>Basidiomycota</taxon>
        <taxon>Agaricomycotina</taxon>
        <taxon>Agaricomycetes</taxon>
        <taxon>Agaricomycetidae</taxon>
        <taxon>Agaricales</taxon>
        <taxon>Agaricineae</taxon>
        <taxon>Strophariaceae</taxon>
        <taxon>Hypholoma</taxon>
    </lineage>
</organism>
<proteinExistence type="predicted"/>
<protein>
    <submittedName>
        <fullName evidence="1">Uncharacterized protein</fullName>
    </submittedName>
</protein>
<keyword evidence="2" id="KW-1185">Reference proteome</keyword>
<accession>A0A0D2QD02</accession>
<gene>
    <name evidence="1" type="ORF">HYPSUDRAFT_32993</name>
</gene>
<sequence length="88" mass="9539">MGDPTEAFHMWMFNRNAVEAAATTNLALNYGTILIIATSASFPATTTRSWMYLADCLAIAEDIHRVAKPVFTTPPRCCRSSTTLPSAG</sequence>